<evidence type="ECO:0000313" key="2">
    <source>
        <dbReference type="EMBL" id="AEE12948.1"/>
    </source>
</evidence>
<dbReference type="OrthoDB" id="1013052at2"/>
<dbReference type="NCBIfam" id="NF038128">
    <property type="entry name" value="choice_anch_J"/>
    <property type="match status" value="2"/>
</dbReference>
<dbReference type="STRING" id="879243.Poras_1005"/>
<dbReference type="EMBL" id="CP002689">
    <property type="protein sequence ID" value="AEE12948.1"/>
    <property type="molecule type" value="Genomic_DNA"/>
</dbReference>
<dbReference type="Gene3D" id="2.60.120.260">
    <property type="entry name" value="Galactose-binding domain-like"/>
    <property type="match status" value="1"/>
</dbReference>
<dbReference type="KEGG" id="pah:Poras_1005"/>
<evidence type="ECO:0008006" key="4">
    <source>
        <dbReference type="Google" id="ProtNLM"/>
    </source>
</evidence>
<proteinExistence type="predicted"/>
<keyword evidence="1" id="KW-0732">Signal</keyword>
<dbReference type="eggNOG" id="ENOG502ZMPY">
    <property type="taxonomic scope" value="Bacteria"/>
</dbReference>
<gene>
    <name evidence="2" type="ordered locus">Poras_1005</name>
</gene>
<sequence>MRQRLYLFTLLLLGLLSSSHAQSNPYGVDPTATPIACTTIDLDFEDGQLPTDWLNVSLEGSRQWVLKTFDENTALRMTAYQSGSKCTTAFVSPLIEFPANEGRGYQLNFWSHTGYANGAKLVTKLLDRNGNVVQVLEEFIKESHPDWAPFWDEHTLYLPDTTKPGYICFEYIGNDDNTQGPIMTTTYEIDDIVIEPANAEQELTASVSSYDFYSRAINEDHTYTITFLGRNLPEDIQLSLTDSSKVFTLSTTTLPKEGGELVITYHPTEGGSHSASLSATAGDLYEGIMLYGRGLDPSNPYNVNVTMTPQALDEDFEPYGWDDSGYNLPKGWSQIPLKGRVAWEVRDYNNNMFLQINPFGLGVEVETAVTTPLIDMDPTKSYTLSFDYNWGFANGAELSVLLLDKAGKVVKELTTLSHTDNVLWRDDFTPMEILLPSGCDDSFITFLYRGLDSDDKSLKRTTAYRLDNVKVYAESDQPSSGSIKASESRVDFGEFLVGERDEYQISLTGEDLSEDMTISLEGDEGFTISPTTLPKEGGDITIAFDAKKSGSFTTKILVKSGEASLAIPVLATVEGNEGDDDDDPTPASYHFDTTATPISLNEDFESGSLPEGWSSQALVGTRQWIIKEYNSNQYAQFSAFKSGEQLTVGLITPLVAIDAAKEYKLQFDLKSGFCNGATLKVCLYDAQGQLTKELKTFTATEPEQGYADNFTTETIVLPKGISNSFILFEYKGDDSSQSKRTTTYQVDNVKVSQITSLQDVVTTPAYTIDGVKLTLTGHSSLTLYTVDGTMVAHGDYPAMSQLTLEPSKCYILLLNGITYKLMTRE</sequence>
<feature type="signal peptide" evidence="1">
    <location>
        <begin position="1"/>
        <end position="21"/>
    </location>
</feature>
<dbReference type="RefSeq" id="WP_013760420.1">
    <property type="nucleotide sequence ID" value="NC_015501.1"/>
</dbReference>
<dbReference type="HOGENOM" id="CLU_343171_0_0_10"/>
<dbReference type="AlphaFoldDB" id="F4KKM3"/>
<protein>
    <recommendedName>
        <fullName evidence="4">Cleaved adhesin domain protein</fullName>
    </recommendedName>
</protein>
<organism evidence="2 3">
    <name type="scientific">Porphyromonas asaccharolytica (strain ATCC 25260 / DSM 20707 / BCRC 10618 / CCUG 7834 / JCM 6326 / LMG 13178 / VPI 4198 / B440)</name>
    <name type="common">Bacteroides asaccharolyticus</name>
    <dbReference type="NCBI Taxonomy" id="879243"/>
    <lineage>
        <taxon>Bacteria</taxon>
        <taxon>Pseudomonadati</taxon>
        <taxon>Bacteroidota</taxon>
        <taxon>Bacteroidia</taxon>
        <taxon>Bacteroidales</taxon>
        <taxon>Porphyromonadaceae</taxon>
        <taxon>Porphyromonas</taxon>
    </lineage>
</organism>
<evidence type="ECO:0000313" key="3">
    <source>
        <dbReference type="Proteomes" id="UP000006545"/>
    </source>
</evidence>
<dbReference type="Proteomes" id="UP000006545">
    <property type="component" value="Chromosome"/>
</dbReference>
<keyword evidence="3" id="KW-1185">Reference proteome</keyword>
<feature type="chain" id="PRO_5003310055" description="Cleaved adhesin domain protein" evidence="1">
    <location>
        <begin position="22"/>
        <end position="825"/>
    </location>
</feature>
<reference evidence="3" key="1">
    <citation type="submission" date="2011-04" db="EMBL/GenBank/DDBJ databases">
        <title>The complete genome of Porphyromonas asaccharolytica DSM 20707.</title>
        <authorList>
            <person name="Lucas S."/>
            <person name="Han J."/>
            <person name="Lapidus A."/>
            <person name="Bruce D."/>
            <person name="Goodwin L."/>
            <person name="Pitluck S."/>
            <person name="Peters L."/>
            <person name="Kyrpides N."/>
            <person name="Mavromatis K."/>
            <person name="Ivanova N."/>
            <person name="Ovchinnikova G."/>
            <person name="Pagani I."/>
            <person name="Lu M."/>
            <person name="Detter J.C."/>
            <person name="Tapia R."/>
            <person name="Han C."/>
            <person name="Land M."/>
            <person name="Hauser L."/>
            <person name="Markowitz V."/>
            <person name="Cheng J.-F."/>
            <person name="Hugenholtz P."/>
            <person name="Woyke T."/>
            <person name="Wu D."/>
            <person name="Gronow S."/>
            <person name="Wellnitz S."/>
            <person name="Brambilla E."/>
            <person name="Klenk H.-P."/>
            <person name="Eisen J.A."/>
        </authorList>
    </citation>
    <scope>NUCLEOTIDE SEQUENCE [LARGE SCALE GENOMIC DNA]</scope>
    <source>
        <strain evidence="3">ATCC 25260 / DSM 20707 / VPI 4198</strain>
    </source>
</reference>
<name>F4KKM3_PORAD</name>
<evidence type="ECO:0000256" key="1">
    <source>
        <dbReference type="SAM" id="SignalP"/>
    </source>
</evidence>
<accession>F4KKM3</accession>